<feature type="transmembrane region" description="Helical" evidence="6">
    <location>
        <begin position="296"/>
        <end position="322"/>
    </location>
</feature>
<proteinExistence type="predicted"/>
<feature type="transmembrane region" description="Helical" evidence="6">
    <location>
        <begin position="158"/>
        <end position="182"/>
    </location>
</feature>
<evidence type="ECO:0000256" key="1">
    <source>
        <dbReference type="ARBA" id="ARBA00004651"/>
    </source>
</evidence>
<gene>
    <name evidence="8" type="ORF">MUO14_15470</name>
</gene>
<dbReference type="InterPro" id="IPR011701">
    <property type="entry name" value="MFS"/>
</dbReference>
<feature type="transmembrane region" description="Helical" evidence="6">
    <location>
        <begin position="95"/>
        <end position="117"/>
    </location>
</feature>
<feature type="transmembrane region" description="Helical" evidence="6">
    <location>
        <begin position="7"/>
        <end position="28"/>
    </location>
</feature>
<dbReference type="CDD" id="cd17325">
    <property type="entry name" value="MFS_MdtG_SLC18_like"/>
    <property type="match status" value="1"/>
</dbReference>
<dbReference type="InterPro" id="IPR020846">
    <property type="entry name" value="MFS_dom"/>
</dbReference>
<feature type="domain" description="Major facilitator superfamily (MFS) profile" evidence="7">
    <location>
        <begin position="1"/>
        <end position="378"/>
    </location>
</feature>
<name>A0ABY4GVA9_9BACI</name>
<dbReference type="SUPFAM" id="SSF103473">
    <property type="entry name" value="MFS general substrate transporter"/>
    <property type="match status" value="1"/>
</dbReference>
<accession>A0ABY4GVA9</accession>
<dbReference type="PROSITE" id="PS50850">
    <property type="entry name" value="MFS"/>
    <property type="match status" value="1"/>
</dbReference>
<dbReference type="RefSeq" id="WP_244751517.1">
    <property type="nucleotide sequence ID" value="NZ_CP095074.1"/>
</dbReference>
<keyword evidence="2" id="KW-0813">Transport</keyword>
<dbReference type="Gene3D" id="1.20.1250.20">
    <property type="entry name" value="MFS general substrate transporter like domains"/>
    <property type="match status" value="1"/>
</dbReference>
<reference evidence="8 9" key="1">
    <citation type="submission" date="2022-04" db="EMBL/GenBank/DDBJ databases">
        <title>Halobacillus sp. isolated from saltern.</title>
        <authorList>
            <person name="Won M."/>
            <person name="Lee C.-M."/>
            <person name="Woen H.-Y."/>
            <person name="Kwon S.-W."/>
        </authorList>
    </citation>
    <scope>NUCLEOTIDE SEQUENCE [LARGE SCALE GENOMIC DNA]</scope>
    <source>
        <strain evidence="8 9">SSTM10-2</strain>
    </source>
</reference>
<keyword evidence="9" id="KW-1185">Reference proteome</keyword>
<evidence type="ECO:0000256" key="5">
    <source>
        <dbReference type="ARBA" id="ARBA00023136"/>
    </source>
</evidence>
<feature type="transmembrane region" description="Helical" evidence="6">
    <location>
        <begin position="240"/>
        <end position="260"/>
    </location>
</feature>
<keyword evidence="3 6" id="KW-0812">Transmembrane</keyword>
<evidence type="ECO:0000259" key="7">
    <source>
        <dbReference type="PROSITE" id="PS50850"/>
    </source>
</evidence>
<evidence type="ECO:0000313" key="9">
    <source>
        <dbReference type="Proteomes" id="UP000831880"/>
    </source>
</evidence>
<evidence type="ECO:0000313" key="8">
    <source>
        <dbReference type="EMBL" id="UOQ91906.1"/>
    </source>
</evidence>
<evidence type="ECO:0000256" key="4">
    <source>
        <dbReference type="ARBA" id="ARBA00022989"/>
    </source>
</evidence>
<evidence type="ECO:0000256" key="3">
    <source>
        <dbReference type="ARBA" id="ARBA00022692"/>
    </source>
</evidence>
<feature type="transmembrane region" description="Helical" evidence="6">
    <location>
        <begin position="129"/>
        <end position="152"/>
    </location>
</feature>
<dbReference type="PANTHER" id="PTHR23526">
    <property type="entry name" value="INTEGRAL MEMBRANE TRANSPORT PROTEIN-RELATED"/>
    <property type="match status" value="1"/>
</dbReference>
<feature type="transmembrane region" description="Helical" evidence="6">
    <location>
        <begin position="210"/>
        <end position="228"/>
    </location>
</feature>
<dbReference type="Pfam" id="PF07690">
    <property type="entry name" value="MFS_1"/>
    <property type="match status" value="2"/>
</dbReference>
<dbReference type="EMBL" id="CP095074">
    <property type="protein sequence ID" value="UOQ91906.1"/>
    <property type="molecule type" value="Genomic_DNA"/>
</dbReference>
<keyword evidence="4 6" id="KW-1133">Transmembrane helix</keyword>
<dbReference type="Proteomes" id="UP000831880">
    <property type="component" value="Chromosome"/>
</dbReference>
<evidence type="ECO:0000256" key="6">
    <source>
        <dbReference type="SAM" id="Phobius"/>
    </source>
</evidence>
<dbReference type="InterPro" id="IPR052528">
    <property type="entry name" value="Sugar_transport-like"/>
</dbReference>
<organism evidence="8 9">
    <name type="scientific">Halobacillus shinanisalinarum</name>
    <dbReference type="NCBI Taxonomy" id="2932258"/>
    <lineage>
        <taxon>Bacteria</taxon>
        <taxon>Bacillati</taxon>
        <taxon>Bacillota</taxon>
        <taxon>Bacilli</taxon>
        <taxon>Bacillales</taxon>
        <taxon>Bacillaceae</taxon>
        <taxon>Halobacillus</taxon>
    </lineage>
</organism>
<comment type="subcellular location">
    <subcellularLocation>
        <location evidence="1">Cell membrane</location>
        <topology evidence="1">Multi-pass membrane protein</topology>
    </subcellularLocation>
</comment>
<feature type="transmembrane region" description="Helical" evidence="6">
    <location>
        <begin position="72"/>
        <end position="89"/>
    </location>
</feature>
<sequence>MKKDKNVYLILLCTACFMFGIAGSRPLIPLFAKNLGATNTDIGVIVAMFSLLPLFLSFPMGKILDEIGPKRPLLYSVGLGAAGLLWPYLSPNLSGIYISQVLTGVSQMAFVIAMQTFTGLFKKEETREFNIFIFSIGAAAGNFAGPLFSGILSQQKGYAFTFFVLAILSVISVFLVLLLQIIDKSDKKSKRTDIDNTVFDLLKQPGLRNAFLVSALVLIAKDMYIAYFPLLAYEKGISNALIGLIISINAGAGVLIRIFLPVIAQKWNRRKVISFSILAIALLYTTHPILEHVALFLVISFILGICLGIGQPLSISATMSNLPSDQVGKGLGLRLTINKFTQVTIPVFLGMAASVVGITGVFYMVGFLMFTGTINIRKDKG</sequence>
<dbReference type="PANTHER" id="PTHR23526:SF4">
    <property type="entry name" value="INTEGRAL MEMBRANE TRANSPORT PROTEIN"/>
    <property type="match status" value="1"/>
</dbReference>
<feature type="transmembrane region" description="Helical" evidence="6">
    <location>
        <begin position="40"/>
        <end position="60"/>
    </location>
</feature>
<evidence type="ECO:0000256" key="2">
    <source>
        <dbReference type="ARBA" id="ARBA00022448"/>
    </source>
</evidence>
<protein>
    <submittedName>
        <fullName evidence="8">MFS transporter</fullName>
    </submittedName>
</protein>
<dbReference type="InterPro" id="IPR036259">
    <property type="entry name" value="MFS_trans_sf"/>
</dbReference>
<keyword evidence="5 6" id="KW-0472">Membrane</keyword>
<feature type="transmembrane region" description="Helical" evidence="6">
    <location>
        <begin position="343"/>
        <end position="370"/>
    </location>
</feature>